<reference evidence="1 2" key="1">
    <citation type="submission" date="2016-10" db="EMBL/GenBank/DDBJ databases">
        <authorList>
            <person name="de Groot N.N."/>
        </authorList>
    </citation>
    <scope>NUCLEOTIDE SEQUENCE [LARGE SCALE GENOMIC DNA]</scope>
    <source>
        <strain evidence="1 2">DSM 25186</strain>
    </source>
</reference>
<dbReference type="AlphaFoldDB" id="A0A1G9VUE9"/>
<evidence type="ECO:0000313" key="1">
    <source>
        <dbReference type="EMBL" id="SDM75611.1"/>
    </source>
</evidence>
<keyword evidence="2" id="KW-1185">Reference proteome</keyword>
<accession>A0A1G9VUE9</accession>
<sequence length="36" mass="3899">MECIGFGIGTEVTALVPLRQRQPTDFGCYIPSGDLL</sequence>
<protein>
    <submittedName>
        <fullName evidence="1">Uncharacterized protein</fullName>
    </submittedName>
</protein>
<gene>
    <name evidence="1" type="ORF">SAMN05421823_1245</name>
</gene>
<proteinExistence type="predicted"/>
<dbReference type="EMBL" id="FNFO01000024">
    <property type="protein sequence ID" value="SDM75611.1"/>
    <property type="molecule type" value="Genomic_DNA"/>
</dbReference>
<dbReference type="Proteomes" id="UP000198510">
    <property type="component" value="Unassembled WGS sequence"/>
</dbReference>
<organism evidence="1 2">
    <name type="scientific">Catalinimonas alkaloidigena</name>
    <dbReference type="NCBI Taxonomy" id="1075417"/>
    <lineage>
        <taxon>Bacteria</taxon>
        <taxon>Pseudomonadati</taxon>
        <taxon>Bacteroidota</taxon>
        <taxon>Cytophagia</taxon>
        <taxon>Cytophagales</taxon>
        <taxon>Catalimonadaceae</taxon>
        <taxon>Catalinimonas</taxon>
    </lineage>
</organism>
<evidence type="ECO:0000313" key="2">
    <source>
        <dbReference type="Proteomes" id="UP000198510"/>
    </source>
</evidence>
<name>A0A1G9VUE9_9BACT</name>